<keyword evidence="1" id="KW-1133">Transmembrane helix</keyword>
<proteinExistence type="predicted"/>
<reference evidence="2 3" key="1">
    <citation type="journal article" date="2016" name="ISME J.">
        <title>Chasing the elusive Euryarchaeota class WSA2: genomes reveal a uniquely fastidious methyl-reducing methanogen.</title>
        <authorList>
            <person name="Nobu M.K."/>
            <person name="Narihiro T."/>
            <person name="Kuroda K."/>
            <person name="Mei R."/>
            <person name="Liu W.T."/>
        </authorList>
    </citation>
    <scope>NUCLEOTIDE SEQUENCE [LARGE SCALE GENOMIC DNA]</scope>
    <source>
        <strain evidence="2">U1lsi0528_Bin055</strain>
    </source>
</reference>
<evidence type="ECO:0000313" key="3">
    <source>
        <dbReference type="Proteomes" id="UP000075398"/>
    </source>
</evidence>
<gene>
    <name evidence="2" type="ORF">AMQ22_00111</name>
</gene>
<name>A0A150J9V7_9EURY</name>
<dbReference type="PATRIC" id="fig|1705409.3.peg.114"/>
<dbReference type="EMBL" id="LNGC01000002">
    <property type="protein sequence ID" value="KYC53724.1"/>
    <property type="molecule type" value="Genomic_DNA"/>
</dbReference>
<organism evidence="2 3">
    <name type="scientific">Candidatus Methanofastidiosum methylothiophilum</name>
    <dbReference type="NCBI Taxonomy" id="1705564"/>
    <lineage>
        <taxon>Archaea</taxon>
        <taxon>Methanobacteriati</taxon>
        <taxon>Methanobacteriota</taxon>
        <taxon>Stenosarchaea group</taxon>
        <taxon>Candidatus Methanofastidiosia</taxon>
        <taxon>Candidatus Methanofastidiosales</taxon>
        <taxon>Candidatus Methanofastidiosaceae</taxon>
        <taxon>Candidatus Methanofastidiosum</taxon>
    </lineage>
</organism>
<dbReference type="AlphaFoldDB" id="A0A150J9V7"/>
<dbReference type="STRING" id="1705564.APG08_00830"/>
<sequence length="278" mass="31844">MFMNINKKWIFIVIAIVLIVGILYLGQDTIFNFKKNPKISASVDVLTSNMLITNEEIGILTLENKGKSNAIELEIEEVSPFTVTLESDPPLLLEKGKTSVIKFKIVAEKEVLKLSETRKNIPLEFKIKYKNNEGVNMNAVTTKMTIQVYRPKFDIKKIDLGGLLKTELSLKDNQNGLLMMDIESDQVFKEGDYWIEFVCDYPDLEIESVDKYPSEKIYGGYKFIFQDPLPANKRISKSFLLKSKVSAGSYETRFTVNTKVFWKEILLDQENIKVVVSE</sequence>
<evidence type="ECO:0000313" key="2">
    <source>
        <dbReference type="EMBL" id="KYC53724.1"/>
    </source>
</evidence>
<feature type="transmembrane region" description="Helical" evidence="1">
    <location>
        <begin position="9"/>
        <end position="26"/>
    </location>
</feature>
<comment type="caution">
    <text evidence="2">The sequence shown here is derived from an EMBL/GenBank/DDBJ whole genome shotgun (WGS) entry which is preliminary data.</text>
</comment>
<evidence type="ECO:0000256" key="1">
    <source>
        <dbReference type="SAM" id="Phobius"/>
    </source>
</evidence>
<protein>
    <submittedName>
        <fullName evidence="2">Uncharacterized protein</fullName>
    </submittedName>
</protein>
<keyword evidence="1" id="KW-0812">Transmembrane</keyword>
<accession>A0A150J9V7</accession>
<dbReference type="Proteomes" id="UP000075398">
    <property type="component" value="Unassembled WGS sequence"/>
</dbReference>
<keyword evidence="1" id="KW-0472">Membrane</keyword>